<dbReference type="AlphaFoldDB" id="A0A0A8LA82"/>
<keyword evidence="2" id="KW-1185">Reference proteome</keyword>
<name>A0A0A8LA82_9SACH</name>
<sequence>MSIAEKRHYSPVLVGVKASQKSTLIPLKELKPLLQDFSTMYQDFTYDNLMEIATSKQGSSHGTLRYLLKTLAKFGITTPRITQDSNKAEHSWFIITK</sequence>
<reference evidence="1 2" key="1">
    <citation type="submission" date="2014-03" db="EMBL/GenBank/DDBJ databases">
        <title>The genome of Kluyveromyces dobzhanskii.</title>
        <authorList>
            <person name="Nystedt B."/>
            <person name="Astrom S."/>
        </authorList>
    </citation>
    <scope>NUCLEOTIDE SEQUENCE [LARGE SCALE GENOMIC DNA]</scope>
    <source>
        <strain evidence="1 2">CBS 2104</strain>
    </source>
</reference>
<comment type="caution">
    <text evidence="1">The sequence shown here is derived from an EMBL/GenBank/DDBJ whole genome shotgun (WGS) entry which is preliminary data.</text>
</comment>
<organism evidence="1 2">
    <name type="scientific">Kluyveromyces dobzhanskii CBS 2104</name>
    <dbReference type="NCBI Taxonomy" id="1427455"/>
    <lineage>
        <taxon>Eukaryota</taxon>
        <taxon>Fungi</taxon>
        <taxon>Dikarya</taxon>
        <taxon>Ascomycota</taxon>
        <taxon>Saccharomycotina</taxon>
        <taxon>Saccharomycetes</taxon>
        <taxon>Saccharomycetales</taxon>
        <taxon>Saccharomycetaceae</taxon>
        <taxon>Kluyveromyces</taxon>
    </lineage>
</organism>
<dbReference type="OrthoDB" id="10482715at2759"/>
<evidence type="ECO:0000313" key="2">
    <source>
        <dbReference type="Proteomes" id="UP000031516"/>
    </source>
</evidence>
<gene>
    <name evidence="1" type="ORF">KLDO_g4217</name>
</gene>
<dbReference type="EMBL" id="CCBQ010000045">
    <property type="protein sequence ID" value="CDO95996.1"/>
    <property type="molecule type" value="Genomic_DNA"/>
</dbReference>
<protein>
    <submittedName>
        <fullName evidence="1">WGS project CCBQ000000000 data, contig 00015</fullName>
    </submittedName>
</protein>
<evidence type="ECO:0000313" key="1">
    <source>
        <dbReference type="EMBL" id="CDO95996.1"/>
    </source>
</evidence>
<accession>A0A0A8LA82</accession>
<dbReference type="Proteomes" id="UP000031516">
    <property type="component" value="Unassembled WGS sequence"/>
</dbReference>
<proteinExistence type="predicted"/>